<dbReference type="GO" id="GO:0061503">
    <property type="term" value="F:tRNA threonylcarbamoyladenosine dehydratase"/>
    <property type="evidence" value="ECO:0007669"/>
    <property type="project" value="TreeGrafter"/>
</dbReference>
<evidence type="ECO:0000259" key="1">
    <source>
        <dbReference type="Pfam" id="PF00899"/>
    </source>
</evidence>
<proteinExistence type="predicted"/>
<dbReference type="InterPro" id="IPR000594">
    <property type="entry name" value="ThiF_NAD_FAD-bd"/>
</dbReference>
<dbReference type="AlphaFoldDB" id="A0A7V5XEZ5"/>
<evidence type="ECO:0000313" key="2">
    <source>
        <dbReference type="EMBL" id="HHQ15214.1"/>
    </source>
</evidence>
<dbReference type="SUPFAM" id="SSF69572">
    <property type="entry name" value="Activating enzymes of the ubiquitin-like proteins"/>
    <property type="match status" value="1"/>
</dbReference>
<accession>A0A7V5XEZ5</accession>
<dbReference type="GO" id="GO:0061504">
    <property type="term" value="P:cyclic threonylcarbamoyladenosine biosynthetic process"/>
    <property type="evidence" value="ECO:0007669"/>
    <property type="project" value="TreeGrafter"/>
</dbReference>
<dbReference type="EMBL" id="DRWR01000001">
    <property type="protein sequence ID" value="HHQ15214.1"/>
    <property type="molecule type" value="Genomic_DNA"/>
</dbReference>
<protein>
    <submittedName>
        <fullName evidence="2">HesA/MoeB/ThiF family protein</fullName>
    </submittedName>
</protein>
<dbReference type="CDD" id="cd00757">
    <property type="entry name" value="ThiF_MoeB_HesA_family"/>
    <property type="match status" value="1"/>
</dbReference>
<dbReference type="InterPro" id="IPR045886">
    <property type="entry name" value="ThiF/MoeB/HesA"/>
</dbReference>
<dbReference type="PANTHER" id="PTHR43267">
    <property type="entry name" value="TRNA THREONYLCARBAMOYLADENOSINE DEHYDRATASE"/>
    <property type="match status" value="1"/>
</dbReference>
<sequence>MEKRYLKNLKTLSLEEQKKLKETKVVVAGCGGLGGYVVEMLARLGIGFITVVDDEVFEETNLNRQIFCDINSLGKKKALVAKERILAVNPEVAVNPILIRIEEKNAKELITGHKAVIDALDSIPHKILLEKACEELKIPLIHGAVAGWYGQVTTVFPGDRTLSIVYKNHTEGIEKELGAPSFSPAVVAGIQVSELLKVILKKGEVLSKKLLYIDLLNQEFQKIEVSL</sequence>
<dbReference type="Pfam" id="PF00899">
    <property type="entry name" value="ThiF"/>
    <property type="match status" value="1"/>
</dbReference>
<organism evidence="2">
    <name type="scientific">Thermodesulfobacterium geofontis</name>
    <dbReference type="NCBI Taxonomy" id="1295609"/>
    <lineage>
        <taxon>Bacteria</taxon>
        <taxon>Pseudomonadati</taxon>
        <taxon>Thermodesulfobacteriota</taxon>
        <taxon>Thermodesulfobacteria</taxon>
        <taxon>Thermodesulfobacteriales</taxon>
        <taxon>Thermodesulfobacteriaceae</taxon>
        <taxon>Thermodesulfobacterium</taxon>
    </lineage>
</organism>
<dbReference type="Gene3D" id="3.40.50.720">
    <property type="entry name" value="NAD(P)-binding Rossmann-like Domain"/>
    <property type="match status" value="1"/>
</dbReference>
<feature type="domain" description="THIF-type NAD/FAD binding fold" evidence="1">
    <location>
        <begin position="8"/>
        <end position="225"/>
    </location>
</feature>
<dbReference type="GO" id="GO:0008641">
    <property type="term" value="F:ubiquitin-like modifier activating enzyme activity"/>
    <property type="evidence" value="ECO:0007669"/>
    <property type="project" value="InterPro"/>
</dbReference>
<dbReference type="PANTHER" id="PTHR43267:SF1">
    <property type="entry name" value="TRNA THREONYLCARBAMOYLADENOSINE DEHYDRATASE"/>
    <property type="match status" value="1"/>
</dbReference>
<name>A0A7V5XEZ5_9BACT</name>
<dbReference type="InterPro" id="IPR035985">
    <property type="entry name" value="Ubiquitin-activating_enz"/>
</dbReference>
<gene>
    <name evidence="2" type="ORF">ENM15_00060</name>
</gene>
<comment type="caution">
    <text evidence="2">The sequence shown here is derived from an EMBL/GenBank/DDBJ whole genome shotgun (WGS) entry which is preliminary data.</text>
</comment>
<reference evidence="2" key="1">
    <citation type="journal article" date="2020" name="mSystems">
        <title>Genome- and Community-Level Interaction Insights into Carbon Utilization and Element Cycling Functions of Hydrothermarchaeota in Hydrothermal Sediment.</title>
        <authorList>
            <person name="Zhou Z."/>
            <person name="Liu Y."/>
            <person name="Xu W."/>
            <person name="Pan J."/>
            <person name="Luo Z.H."/>
            <person name="Li M."/>
        </authorList>
    </citation>
    <scope>NUCLEOTIDE SEQUENCE [LARGE SCALE GENOMIC DNA]</scope>
    <source>
        <strain evidence="2">SpSt-106</strain>
    </source>
</reference>